<name>A0ABM7S5V3_9FLAO</name>
<gene>
    <name evidence="3" type="ORF">KK2020170_12820</name>
</gene>
<keyword evidence="4" id="KW-1185">Reference proteome</keyword>
<dbReference type="Gene3D" id="2.60.120.290">
    <property type="entry name" value="Spermadhesin, CUB domain"/>
    <property type="match status" value="1"/>
</dbReference>
<dbReference type="InterPro" id="IPR000859">
    <property type="entry name" value="CUB_dom"/>
</dbReference>
<dbReference type="CDD" id="cd00041">
    <property type="entry name" value="CUB"/>
    <property type="match status" value="1"/>
</dbReference>
<accession>A0ABM7S5V3</accession>
<dbReference type="EMBL" id="AP024749">
    <property type="protein sequence ID" value="BCY28414.1"/>
    <property type="molecule type" value="Genomic_DNA"/>
</dbReference>
<dbReference type="Proteomes" id="UP000825258">
    <property type="component" value="Chromosome"/>
</dbReference>
<evidence type="ECO:0000313" key="4">
    <source>
        <dbReference type="Proteomes" id="UP000825258"/>
    </source>
</evidence>
<dbReference type="SUPFAM" id="SSF49854">
    <property type="entry name" value="Spermadhesin, CUB domain"/>
    <property type="match status" value="1"/>
</dbReference>
<organism evidence="3 4">
    <name type="scientific">Flavobacterium okayamense</name>
    <dbReference type="NCBI Taxonomy" id="2830782"/>
    <lineage>
        <taxon>Bacteria</taxon>
        <taxon>Pseudomonadati</taxon>
        <taxon>Bacteroidota</taxon>
        <taxon>Flavobacteriia</taxon>
        <taxon>Flavobacteriales</taxon>
        <taxon>Flavobacteriaceae</taxon>
        <taxon>Flavobacterium</taxon>
    </lineage>
</organism>
<evidence type="ECO:0000256" key="1">
    <source>
        <dbReference type="ARBA" id="ARBA00023157"/>
    </source>
</evidence>
<evidence type="ECO:0000259" key="2">
    <source>
        <dbReference type="SMART" id="SM00042"/>
    </source>
</evidence>
<feature type="domain" description="CUB" evidence="2">
    <location>
        <begin position="495"/>
        <end position="630"/>
    </location>
</feature>
<proteinExistence type="predicted"/>
<keyword evidence="1" id="KW-1015">Disulfide bond</keyword>
<sequence>MVFFTLFPTNSFSQSNNCAATPTLTVGASCSTTNYNVPGTFTESGVSVSCGTSLRDGWYTFTTGASTTSISIQGTSNRRLGLAVYSGACGSLTEVPSACTIPNAANANLTNITVSPNTTYRLRLMRTNGPNSNDMTGTICIFDTTILTNFTCATATSLPCGTSNLAGTTVGSTGSTAHGSGCTMSNYGAWYTFVGDGQLTTITSVAGSGFDHEMSISSGSCGSLTNITCRDSGFTGGTESHTFSTTNGVTYYVYIAHYSDTGTTTGTFTISRSCSAPISNDNCAGAISVPVNPTRTCASTVNGTIFGASDSGVTGSGCGGTDDDDVWYSFVATASTHYIELLNVAGSTTDLYHAVYGGSCGSLGTALVCSDPNTSTVTGLTPGNTYYIQVYSWTSTSGQNTTFDLCVSTDPPCSGTPVAGTATTSPGSGNPGSSYIVSATGFTSNVTGLTFQWQYSTNGGTTWTNAGGATTSYSNYTATAPALGTTVLWQLIVTCTNSGLSATSSNGSFTSVNTINVPASGNNSVTCGTNIALYDNGGSTSNYSNSSDGYTILDAGVGATININGSYSTESSFDYINIYSGSGTGGTLLASYSGSGTINYTGAAGQTLTVEFTSDGSTTYSGFNLTVTYSGSCYTPCSGTPTGGTVSTNPNTGWPGSSYTVSATGMTLALNMTYQWQYSTDGGSTWTNAGASTTSYADYTATAPASGDVHWQLIVTCTNSSQSATSTTGVFVTMSVSDVATGCPNVVSGGLGLSGADPAPFNCTDTSTCVDLEATYLDLGETTDYIVEPILYNPPFAFDGLANPVSVNTDDVWSPLINLPFDFCFYGNTYNQCTIGSNGILSFNTALAGTSSGYSFSNNIPISGDPRLVENSIFGVFHDIDPGVGGEVGWELITLPTGCRALVASWHDVPMFSNNSILYTGMMVLYENSNIIEVYIENKEIDGTWNGGNAVVGIQNSTGTLATVPPGRNGLDTDWTTTNEAWRFVPNGTSIATLTWYEGSGVTGPVVGTTPVLNVCPSSTTTYTAEITYTLCDGTTLTETDETTVTVNGAKVWNGTVNNDWNNNNNWTPTGRPTALDCVVIPPTSNDPVISGTGYNGLGLNMSIQNDATLTVNSDNSVSITDWVNISTTGELVLDNSASLIQTNNIANSGAGNMLMDRDVNIRKLDYVYWSSPVTSFLSSSISPGTSTGLIWKWTPTVSGNGTGNAGNWVNGNEAMTVGKGYIVRGPNTYTSTLQNYTATFVGTPNNGDISIPITRGSYTSGATYQICATCTPATNLDDNWNLVGNPYPSSIDAIDFLTANTTIDGYIKVWTHGTLPSSATVDPFYESYVYNYTVGDYITYNSTGTSSGPGMFNGYIAAGQGFFVSMLDGGPSTKNLNFTNSFRSNTYDNSQFFKNSTNEKHRIWLDIIAPNNNSTRALVGYVSDATYDKDRLFDAKTDNKIDLNLYSLISDETFTIQGRPTPFDENDIVPLGFKVPSTGIYSIGIAALDGLFENTNQAIFIQDLELNIIHDLRSMPYTFNANQGENNTRFNLIYKNSLSTEETINNENNVWVSAFDNLVVNSNNQNIISVKVFDILGRVLTNKTNISNKTVELNELLKTNSGLILEITLENNKVIYKKTIF</sequence>
<dbReference type="InterPro" id="IPR035914">
    <property type="entry name" value="Sperma_CUB_dom_sf"/>
</dbReference>
<dbReference type="Gene3D" id="2.60.120.380">
    <property type="match status" value="1"/>
</dbReference>
<dbReference type="InterPro" id="IPR056600">
    <property type="entry name" value="GBD_T9SS_assoc"/>
</dbReference>
<evidence type="ECO:0000313" key="3">
    <source>
        <dbReference type="EMBL" id="BCY28414.1"/>
    </source>
</evidence>
<protein>
    <recommendedName>
        <fullName evidence="2">CUB domain-containing protein</fullName>
    </recommendedName>
</protein>
<reference evidence="3 4" key="1">
    <citation type="submission" date="2021-06" db="EMBL/GenBank/DDBJ databases">
        <title>Whole genome sequences of Flavobacterium sp. KK2020170 and assembly.</title>
        <authorList>
            <person name="Kitahara K."/>
            <person name="Miyoshi S."/>
            <person name="Uesaka K."/>
        </authorList>
    </citation>
    <scope>NUCLEOTIDE SEQUENCE [LARGE SCALE GENOMIC DNA]</scope>
    <source>
        <strain evidence="3 4">KK2020170</strain>
    </source>
</reference>
<dbReference type="SMART" id="SM00042">
    <property type="entry name" value="CUB"/>
    <property type="match status" value="1"/>
</dbReference>
<dbReference type="Pfam" id="PF23759">
    <property type="entry name" value="GBD_T9SS_assoc"/>
    <property type="match status" value="2"/>
</dbReference>